<feature type="region of interest" description="Disordered" evidence="1">
    <location>
        <begin position="807"/>
        <end position="840"/>
    </location>
</feature>
<feature type="compositionally biased region" description="Basic and acidic residues" evidence="1">
    <location>
        <begin position="1041"/>
        <end position="1053"/>
    </location>
</feature>
<feature type="compositionally biased region" description="Basic and acidic residues" evidence="1">
    <location>
        <begin position="456"/>
        <end position="468"/>
    </location>
</feature>
<organism evidence="3 4">
    <name type="scientific">Neurospora intermedia</name>
    <dbReference type="NCBI Taxonomy" id="5142"/>
    <lineage>
        <taxon>Eukaryota</taxon>
        <taxon>Fungi</taxon>
        <taxon>Dikarya</taxon>
        <taxon>Ascomycota</taxon>
        <taxon>Pezizomycotina</taxon>
        <taxon>Sordariomycetes</taxon>
        <taxon>Sordariomycetidae</taxon>
        <taxon>Sordariales</taxon>
        <taxon>Sordariaceae</taxon>
        <taxon>Neurospora</taxon>
    </lineage>
</organism>
<feature type="domain" description="5'-3' DNA helicase ZGRF1-like N-terminal" evidence="2">
    <location>
        <begin position="23"/>
        <end position="104"/>
    </location>
</feature>
<dbReference type="EMBL" id="JAVLET010000006">
    <property type="protein sequence ID" value="KAL0468806.1"/>
    <property type="molecule type" value="Genomic_DNA"/>
</dbReference>
<feature type="compositionally biased region" description="Basic and acidic residues" evidence="1">
    <location>
        <begin position="633"/>
        <end position="658"/>
    </location>
</feature>
<accession>A0ABR3D7Z7</accession>
<feature type="compositionally biased region" description="Basic and acidic residues" evidence="1">
    <location>
        <begin position="555"/>
        <end position="578"/>
    </location>
</feature>
<dbReference type="InterPro" id="IPR052800">
    <property type="entry name" value="DNA_Repair_Helicase_ZGRF1"/>
</dbReference>
<feature type="compositionally biased region" description="Basic and acidic residues" evidence="1">
    <location>
        <begin position="924"/>
        <end position="934"/>
    </location>
</feature>
<feature type="compositionally biased region" description="Basic and acidic residues" evidence="1">
    <location>
        <begin position="782"/>
        <end position="792"/>
    </location>
</feature>
<feature type="region of interest" description="Disordered" evidence="1">
    <location>
        <begin position="158"/>
        <end position="211"/>
    </location>
</feature>
<reference evidence="3 4" key="1">
    <citation type="submission" date="2023-09" db="EMBL/GenBank/DDBJ databases">
        <title>Multi-omics analysis of a traditional fermented food reveals byproduct-associated fungal strains for waste-to-food upcycling.</title>
        <authorList>
            <consortium name="Lawrence Berkeley National Laboratory"/>
            <person name="Rekdal V.M."/>
            <person name="Villalobos-Escobedo J.M."/>
            <person name="Rodriguez-Valeron N."/>
            <person name="Garcia M.O."/>
            <person name="Vasquez D.P."/>
            <person name="Damayanti I."/>
            <person name="Sorensen P.M."/>
            <person name="Baidoo E.E."/>
            <person name="De Carvalho A.C."/>
            <person name="Riley R."/>
            <person name="Lipzen A."/>
            <person name="He G."/>
            <person name="Yan M."/>
            <person name="Haridas S."/>
            <person name="Daum C."/>
            <person name="Yoshinaga Y."/>
            <person name="Ng V."/>
            <person name="Grigoriev I.V."/>
            <person name="Munk R."/>
            <person name="Nuraida L."/>
            <person name="Wijaya C.H."/>
            <person name="Morales P.-C."/>
            <person name="Keasling J.D."/>
        </authorList>
    </citation>
    <scope>NUCLEOTIDE SEQUENCE [LARGE SCALE GENOMIC DNA]</scope>
    <source>
        <strain evidence="3 4">FGSC 2613</strain>
    </source>
</reference>
<evidence type="ECO:0000256" key="1">
    <source>
        <dbReference type="SAM" id="MobiDB-lite"/>
    </source>
</evidence>
<proteinExistence type="predicted"/>
<dbReference type="PANTHER" id="PTHR28535">
    <property type="entry name" value="ZINC FINGER GRF-TYPE CONTAINING 1"/>
    <property type="match status" value="1"/>
</dbReference>
<evidence type="ECO:0000313" key="4">
    <source>
        <dbReference type="Proteomes" id="UP001451303"/>
    </source>
</evidence>
<feature type="region of interest" description="Disordered" evidence="1">
    <location>
        <begin position="240"/>
        <end position="345"/>
    </location>
</feature>
<feature type="compositionally biased region" description="Basic and acidic residues" evidence="1">
    <location>
        <begin position="519"/>
        <end position="529"/>
    </location>
</feature>
<comment type="caution">
    <text evidence="3">The sequence shown here is derived from an EMBL/GenBank/DDBJ whole genome shotgun (WGS) entry which is preliminary data.</text>
</comment>
<keyword evidence="4" id="KW-1185">Reference proteome</keyword>
<feature type="compositionally biased region" description="Polar residues" evidence="1">
    <location>
        <begin position="857"/>
        <end position="868"/>
    </location>
</feature>
<dbReference type="PANTHER" id="PTHR28535:SF1">
    <property type="entry name" value="PROTEIN ZGRF1"/>
    <property type="match status" value="1"/>
</dbReference>
<feature type="compositionally biased region" description="Polar residues" evidence="1">
    <location>
        <begin position="257"/>
        <end position="271"/>
    </location>
</feature>
<evidence type="ECO:0000259" key="2">
    <source>
        <dbReference type="Pfam" id="PF10382"/>
    </source>
</evidence>
<evidence type="ECO:0000313" key="3">
    <source>
        <dbReference type="EMBL" id="KAL0468806.1"/>
    </source>
</evidence>
<feature type="compositionally biased region" description="Polar residues" evidence="1">
    <location>
        <begin position="592"/>
        <end position="618"/>
    </location>
</feature>
<feature type="compositionally biased region" description="Basic and acidic residues" evidence="1">
    <location>
        <begin position="315"/>
        <end position="329"/>
    </location>
</feature>
<feature type="region of interest" description="Disordered" evidence="1">
    <location>
        <begin position="757"/>
        <end position="792"/>
    </location>
</feature>
<dbReference type="Pfam" id="PF10382">
    <property type="entry name" value="ZGRF1-like_N"/>
    <property type="match status" value="1"/>
</dbReference>
<feature type="compositionally biased region" description="Polar residues" evidence="1">
    <location>
        <begin position="810"/>
        <end position="834"/>
    </location>
</feature>
<feature type="compositionally biased region" description="Acidic residues" evidence="1">
    <location>
        <begin position="400"/>
        <end position="411"/>
    </location>
</feature>
<feature type="region of interest" description="Disordered" evidence="1">
    <location>
        <begin position="857"/>
        <end position="1053"/>
    </location>
</feature>
<feature type="compositionally biased region" description="Polar residues" evidence="1">
    <location>
        <begin position="949"/>
        <end position="962"/>
    </location>
</feature>
<dbReference type="Proteomes" id="UP001451303">
    <property type="component" value="Unassembled WGS sequence"/>
</dbReference>
<sequence>MASVVSSGRSDAGANETSSTAEVLEFLCLFTHDLKRKQKRWQDGRLKYHTFNRRVMVYDDRGNYVGDMHWRRDWDFDEGEEIELERGGVIVQVAECVARQQQDLSELIDKRAKEKEQRQALIASRPARPTPAHTPLRVTPRNNAQQDHFQLRHRPLNQLLGTPTGHHGRALVPDESPFEQRNDVGGSNDGADSSRPSKRRRYEDTPPSKMGYAQSLFGASLTLSGAPASSALLRRPVVAKVQTRREPSPPQEAGPRQQVQSDAPTRTTHATRPNRMTAVRLDNMSRPRPAPAAPPEEGLFVSQEDYSDPVWETSSNRDDQRHHTEDSNTRPHGRSSFVAGPTTSEAAYSSKSLQIAKGKGTLLSSIGKGSALLNNNKNATSVRPRLTYSKQDKQTIILDRDDDDDGGDENDDGRKQRNDASPPPRSVIGGGSKRAAPVAGEIHDNKRKKTTSVKKSVTDKGARQKPQNEPDPVTTQDEPMAELKIKSRQKRGLLVLSEKPKRAQRPAKSPIDQVAVEPMETRTTNDKSAVHQQSVPDDSDDDPFAFPMPVIDTILPRKDKSRESRRPEVLSESHRDRPVANQDQGESAAVAATNSQASPAKNRNQQEGRTSMSDSDYTSRSHHSHAAQNKENAQPKEVKAKKNFKPPEPKGKAHIEVDSEKEDEEISRYPRRRRTTRIPASPVSSDESKTDEPESAAESADEELPQVPVGPRLAKLARKSIKSREVIGFVPSSSPVINIHKQAEPVPGHIPGESRLVAEESSTLHSSNTKDDITPQSPKVAVAEDHTGRTEKPELMLPLSVLKDAVDPASLQQPNGVSEKTSLVVTSSDSNNVTPGDGPSALLTDKQAPSNILTDHTSNVANETSGNVPASDAASATVRKHKLQLAQKIKEPPLPMPDQAGCDDGSAGTKEFRAKGETAMPPSHESRVTDKRQTDIAVSVPVPLDGSVKTMSPVDNSSTSVATARIVNPATRGRKAALKSHAAGQVPQSILPAEPAPARIVPRNRELSRHKTTGSGAEERPKRKMTFPGFTSAREGGPWSREAHDLLETGRPV</sequence>
<protein>
    <recommendedName>
        <fullName evidence="2">5'-3' DNA helicase ZGRF1-like N-terminal domain-containing protein</fullName>
    </recommendedName>
</protein>
<name>A0ABR3D7Z7_NEUIN</name>
<feature type="region of interest" description="Disordered" evidence="1">
    <location>
        <begin position="383"/>
        <end position="713"/>
    </location>
</feature>
<dbReference type="InterPro" id="IPR018838">
    <property type="entry name" value="ZGRF1-like_N"/>
</dbReference>
<gene>
    <name evidence="3" type="ORF">QR685DRAFT_554951</name>
</gene>
<feature type="region of interest" description="Disordered" evidence="1">
    <location>
        <begin position="115"/>
        <end position="142"/>
    </location>
</feature>
<feature type="compositionally biased region" description="Acidic residues" evidence="1">
    <location>
        <begin position="693"/>
        <end position="704"/>
    </location>
</feature>